<feature type="transmembrane region" description="Helical" evidence="6">
    <location>
        <begin position="12"/>
        <end position="30"/>
    </location>
</feature>
<reference evidence="8 9" key="1">
    <citation type="journal article" date="2017" name="Gigascience">
        <title>Genome sequence of the small brown planthopper, Laodelphax striatellus.</title>
        <authorList>
            <person name="Zhu J."/>
            <person name="Jiang F."/>
            <person name="Wang X."/>
            <person name="Yang P."/>
            <person name="Bao Y."/>
            <person name="Zhao W."/>
            <person name="Wang W."/>
            <person name="Lu H."/>
            <person name="Wang Q."/>
            <person name="Cui N."/>
            <person name="Li J."/>
            <person name="Chen X."/>
            <person name="Luo L."/>
            <person name="Yu J."/>
            <person name="Kang L."/>
            <person name="Cui F."/>
        </authorList>
    </citation>
    <scope>NUCLEOTIDE SEQUENCE [LARGE SCALE GENOMIC DNA]</scope>
    <source>
        <strain evidence="8">Lst14</strain>
    </source>
</reference>
<dbReference type="SUPFAM" id="SSF46785">
    <property type="entry name" value="Winged helix' DNA-binding domain"/>
    <property type="match status" value="1"/>
</dbReference>
<evidence type="ECO:0000256" key="5">
    <source>
        <dbReference type="SAM" id="MobiDB-lite"/>
    </source>
</evidence>
<dbReference type="OrthoDB" id="2133778at2759"/>
<dbReference type="SMART" id="SM00049">
    <property type="entry name" value="DEP"/>
    <property type="match status" value="1"/>
</dbReference>
<dbReference type="GO" id="GO:0016020">
    <property type="term" value="C:membrane"/>
    <property type="evidence" value="ECO:0007669"/>
    <property type="project" value="UniProtKB-SubCell"/>
</dbReference>
<feature type="transmembrane region" description="Helical" evidence="6">
    <location>
        <begin position="287"/>
        <end position="309"/>
    </location>
</feature>
<name>A0A482XS59_LAOST</name>
<dbReference type="EMBL" id="QKKF02002576">
    <property type="protein sequence ID" value="RZF48340.1"/>
    <property type="molecule type" value="Genomic_DNA"/>
</dbReference>
<dbReference type="InterPro" id="IPR000591">
    <property type="entry name" value="DEP_dom"/>
</dbReference>
<dbReference type="PANTHER" id="PTHR22829">
    <property type="entry name" value="DEP DOMAIN PROTEIN"/>
    <property type="match status" value="1"/>
</dbReference>
<feature type="transmembrane region" description="Helical" evidence="6">
    <location>
        <begin position="178"/>
        <end position="205"/>
    </location>
</feature>
<feature type="transmembrane region" description="Helical" evidence="6">
    <location>
        <begin position="388"/>
        <end position="404"/>
    </location>
</feature>
<evidence type="ECO:0000256" key="1">
    <source>
        <dbReference type="ARBA" id="ARBA00004141"/>
    </source>
</evidence>
<evidence type="ECO:0000256" key="2">
    <source>
        <dbReference type="ARBA" id="ARBA00022692"/>
    </source>
</evidence>
<feature type="transmembrane region" description="Helical" evidence="6">
    <location>
        <begin position="587"/>
        <end position="610"/>
    </location>
</feature>
<dbReference type="Gene3D" id="1.20.1070.10">
    <property type="entry name" value="Rhodopsin 7-helix transmembrane proteins"/>
    <property type="match status" value="1"/>
</dbReference>
<comment type="caution">
    <text evidence="8">The sequence shown here is derived from an EMBL/GenBank/DDBJ whole genome shotgun (WGS) entry which is preliminary data.</text>
</comment>
<organism evidence="8 9">
    <name type="scientific">Laodelphax striatellus</name>
    <name type="common">Small brown planthopper</name>
    <name type="synonym">Delphax striatella</name>
    <dbReference type="NCBI Taxonomy" id="195883"/>
    <lineage>
        <taxon>Eukaryota</taxon>
        <taxon>Metazoa</taxon>
        <taxon>Ecdysozoa</taxon>
        <taxon>Arthropoda</taxon>
        <taxon>Hexapoda</taxon>
        <taxon>Insecta</taxon>
        <taxon>Pterygota</taxon>
        <taxon>Neoptera</taxon>
        <taxon>Paraneoptera</taxon>
        <taxon>Hemiptera</taxon>
        <taxon>Auchenorrhyncha</taxon>
        <taxon>Fulgoroidea</taxon>
        <taxon>Delphacidae</taxon>
        <taxon>Criomorphinae</taxon>
        <taxon>Laodelphax</taxon>
    </lineage>
</organism>
<dbReference type="InterPro" id="IPR004776">
    <property type="entry name" value="Mem_transp_PIN-like"/>
</dbReference>
<dbReference type="PROSITE" id="PS50186">
    <property type="entry name" value="DEP"/>
    <property type="match status" value="1"/>
</dbReference>
<evidence type="ECO:0000313" key="8">
    <source>
        <dbReference type="EMBL" id="RZF48340.1"/>
    </source>
</evidence>
<feature type="transmembrane region" description="Helical" evidence="6">
    <location>
        <begin position="496"/>
        <end position="515"/>
    </location>
</feature>
<feature type="transmembrane region" description="Helical" evidence="6">
    <location>
        <begin position="42"/>
        <end position="63"/>
    </location>
</feature>
<keyword evidence="4 6" id="KW-0472">Membrane</keyword>
<evidence type="ECO:0000256" key="6">
    <source>
        <dbReference type="SAM" id="Phobius"/>
    </source>
</evidence>
<accession>A0A482XS59</accession>
<dbReference type="SMR" id="A0A482XS59"/>
<dbReference type="PANTHER" id="PTHR22829:SF5">
    <property type="entry name" value="INTEGRAL MEMBRANE PROTEIN GPR155"/>
    <property type="match status" value="1"/>
</dbReference>
<dbReference type="InterPro" id="IPR036390">
    <property type="entry name" value="WH_DNA-bd_sf"/>
</dbReference>
<dbReference type="InterPro" id="IPR036388">
    <property type="entry name" value="WH-like_DNA-bd_sf"/>
</dbReference>
<dbReference type="FunCoup" id="A0A482XS59">
    <property type="interactions" value="305"/>
</dbReference>
<feature type="transmembrane region" description="Helical" evidence="6">
    <location>
        <begin position="456"/>
        <end position="476"/>
    </location>
</feature>
<feature type="transmembrane region" description="Helical" evidence="6">
    <location>
        <begin position="622"/>
        <end position="643"/>
    </location>
</feature>
<protein>
    <recommendedName>
        <fullName evidence="7">DEP domain-containing protein</fullName>
    </recommendedName>
</protein>
<sequence length="772" mass="86180">MTVEPDSALDNLYPALLECFLVIICGYLAGRLGLVTQQQHGALNTFVGTFSLPSLLFLSLANLQLSSVSWLFLLSLLVSKAIIFVSVAILTLLVTRPMDPARAGLYAIFCTQSNDFAIGYPIISALYHQIHPDFVSYLYLVAPVNLVILNPFGFVLMEIGKRRSLPPDSGQRTSCWHVTGIILWNIVANPIVFMTALGIAGNFVFGGNVPPLISCVLNVFAKAFPAAALFLLGLRMVGKVQDLYGTSLLVVIMLVSAKLLAMPVVTREVVSTVMHLAGMNKTEIADFSTYGFLYGTIPAAPATFVYALMYSLNADLVASAMVACTFLAVPLLFTSARMVLSSNLDPDELILVWKSYQLHISIIGMLLCIWVLVIFIVNKTYRKMPQRIVLYMLFSQMLACMSTQMGKLPGSFAHYLEFSLREVGDLSCCLWAGVLAATLLLIECHSTSLLMDLQPIIMLLCWGIPALSVVVLMFFTSPTAKPTVYELEYGSAEATLKIFLLLLSFIVTVGCLILHQRFRRQRRRMSQSSTASLRRENSNNSIQNWGKPADNETDGGSSRYLVDDSMRSRVGEGGGGERGDVEHPGKYVALLFFMLCSMFVSLSVCLWQVVMADETTALFIELLFIMSTFTKGQSLLIFIMFGMDTSIVFEKFMSRMDVGYRWLRRPEPMPSALWDDLSLETRQLCEKFTKDYIGRCQADILNDNWWVMKDYRQTFTGRDLVTWLVTNDVVQDRAEAVQYGNRLLAGRVIKHLNGNQLYSDDPTILFTFTFRN</sequence>
<dbReference type="Proteomes" id="UP000291343">
    <property type="component" value="Unassembled WGS sequence"/>
</dbReference>
<feature type="transmembrane region" description="Helical" evidence="6">
    <location>
        <begin position="69"/>
        <end position="93"/>
    </location>
</feature>
<keyword evidence="3 6" id="KW-1133">Transmembrane helix</keyword>
<feature type="domain" description="DEP" evidence="7">
    <location>
        <begin position="701"/>
        <end position="772"/>
    </location>
</feature>
<feature type="transmembrane region" description="Helical" evidence="6">
    <location>
        <begin position="356"/>
        <end position="376"/>
    </location>
</feature>
<keyword evidence="2 6" id="KW-0812">Transmembrane</keyword>
<keyword evidence="9" id="KW-1185">Reference proteome</keyword>
<dbReference type="InterPro" id="IPR051832">
    <property type="entry name" value="mTOR-Rac_regulators"/>
</dbReference>
<feature type="region of interest" description="Disordered" evidence="5">
    <location>
        <begin position="525"/>
        <end position="558"/>
    </location>
</feature>
<dbReference type="Pfam" id="PF00610">
    <property type="entry name" value="DEP"/>
    <property type="match status" value="1"/>
</dbReference>
<gene>
    <name evidence="8" type="ORF">LSTR_LSTR010303</name>
</gene>
<dbReference type="AlphaFoldDB" id="A0A482XS59"/>
<evidence type="ECO:0000256" key="4">
    <source>
        <dbReference type="ARBA" id="ARBA00023136"/>
    </source>
</evidence>
<feature type="transmembrane region" description="Helical" evidence="6">
    <location>
        <begin position="246"/>
        <end position="267"/>
    </location>
</feature>
<evidence type="ECO:0000256" key="3">
    <source>
        <dbReference type="ARBA" id="ARBA00022989"/>
    </source>
</evidence>
<feature type="transmembrane region" description="Helical" evidence="6">
    <location>
        <begin position="424"/>
        <end position="444"/>
    </location>
</feature>
<feature type="transmembrane region" description="Helical" evidence="6">
    <location>
        <begin position="105"/>
        <end position="128"/>
    </location>
</feature>
<dbReference type="Pfam" id="PF03547">
    <property type="entry name" value="Mem_trans"/>
    <property type="match status" value="1"/>
</dbReference>
<dbReference type="InParanoid" id="A0A482XS59"/>
<dbReference type="GO" id="GO:0030514">
    <property type="term" value="P:negative regulation of BMP signaling pathway"/>
    <property type="evidence" value="ECO:0007669"/>
    <property type="project" value="TreeGrafter"/>
</dbReference>
<dbReference type="GO" id="GO:0035556">
    <property type="term" value="P:intracellular signal transduction"/>
    <property type="evidence" value="ECO:0007669"/>
    <property type="project" value="InterPro"/>
</dbReference>
<evidence type="ECO:0000259" key="7">
    <source>
        <dbReference type="PROSITE" id="PS50186"/>
    </source>
</evidence>
<dbReference type="GO" id="GO:0055085">
    <property type="term" value="P:transmembrane transport"/>
    <property type="evidence" value="ECO:0007669"/>
    <property type="project" value="InterPro"/>
</dbReference>
<dbReference type="Gene3D" id="1.10.10.10">
    <property type="entry name" value="Winged helix-like DNA-binding domain superfamily/Winged helix DNA-binding domain"/>
    <property type="match status" value="1"/>
</dbReference>
<proteinExistence type="predicted"/>
<evidence type="ECO:0000313" key="9">
    <source>
        <dbReference type="Proteomes" id="UP000291343"/>
    </source>
</evidence>
<feature type="transmembrane region" description="Helical" evidence="6">
    <location>
        <begin position="316"/>
        <end position="336"/>
    </location>
</feature>
<comment type="subcellular location">
    <subcellularLocation>
        <location evidence="1">Membrane</location>
        <topology evidence="1">Multi-pass membrane protein</topology>
    </subcellularLocation>
</comment>
<feature type="transmembrane region" description="Helical" evidence="6">
    <location>
        <begin position="134"/>
        <end position="157"/>
    </location>
</feature>
<feature type="transmembrane region" description="Helical" evidence="6">
    <location>
        <begin position="211"/>
        <end position="234"/>
    </location>
</feature>